<evidence type="ECO:0000313" key="4">
    <source>
        <dbReference type="Proteomes" id="UP000176603"/>
    </source>
</evidence>
<dbReference type="AlphaFoldDB" id="A0A1F7UIV9"/>
<evidence type="ECO:0000256" key="1">
    <source>
        <dbReference type="SAM" id="MobiDB-lite"/>
    </source>
</evidence>
<dbReference type="Proteomes" id="UP000176603">
    <property type="component" value="Unassembled WGS sequence"/>
</dbReference>
<dbReference type="STRING" id="1802399.A3E39_03025"/>
<comment type="caution">
    <text evidence="3">The sequence shown here is derived from an EMBL/GenBank/DDBJ whole genome shotgun (WGS) entry which is preliminary data.</text>
</comment>
<dbReference type="CDD" id="cd00077">
    <property type="entry name" value="HDc"/>
    <property type="match status" value="1"/>
</dbReference>
<organism evidence="3 4">
    <name type="scientific">Candidatus Uhrbacteria bacterium RIFCSPHIGHO2_12_FULL_60_25</name>
    <dbReference type="NCBI Taxonomy" id="1802399"/>
    <lineage>
        <taxon>Bacteria</taxon>
        <taxon>Candidatus Uhriibacteriota</taxon>
    </lineage>
</organism>
<feature type="compositionally biased region" description="Basic residues" evidence="1">
    <location>
        <begin position="1"/>
        <end position="15"/>
    </location>
</feature>
<dbReference type="InterPro" id="IPR003607">
    <property type="entry name" value="HD/PDEase_dom"/>
</dbReference>
<protein>
    <recommendedName>
        <fullName evidence="2">HD/PDEase domain-containing protein</fullName>
    </recommendedName>
</protein>
<dbReference type="Gene3D" id="1.10.3210.10">
    <property type="entry name" value="Hypothetical protein af1432"/>
    <property type="match status" value="1"/>
</dbReference>
<dbReference type="InterPro" id="IPR052194">
    <property type="entry name" value="MESH1"/>
</dbReference>
<dbReference type="SUPFAM" id="SSF109604">
    <property type="entry name" value="HD-domain/PDEase-like"/>
    <property type="match status" value="1"/>
</dbReference>
<accession>A0A1F7UIV9</accession>
<reference evidence="3 4" key="1">
    <citation type="journal article" date="2016" name="Nat. Commun.">
        <title>Thousands of microbial genomes shed light on interconnected biogeochemical processes in an aquifer system.</title>
        <authorList>
            <person name="Anantharaman K."/>
            <person name="Brown C.T."/>
            <person name="Hug L.A."/>
            <person name="Sharon I."/>
            <person name="Castelle C.J."/>
            <person name="Probst A.J."/>
            <person name="Thomas B.C."/>
            <person name="Singh A."/>
            <person name="Wilkins M.J."/>
            <person name="Karaoz U."/>
            <person name="Brodie E.L."/>
            <person name="Williams K.H."/>
            <person name="Hubbard S.S."/>
            <person name="Banfield J.F."/>
        </authorList>
    </citation>
    <scope>NUCLEOTIDE SEQUENCE [LARGE SCALE GENOMIC DNA]</scope>
</reference>
<dbReference type="EMBL" id="MGEH01000036">
    <property type="protein sequence ID" value="OGL78203.1"/>
    <property type="molecule type" value="Genomic_DNA"/>
</dbReference>
<gene>
    <name evidence="3" type="ORF">A3E39_03025</name>
</gene>
<evidence type="ECO:0000313" key="3">
    <source>
        <dbReference type="EMBL" id="OGL78203.1"/>
    </source>
</evidence>
<sequence>MKKRTVPKKAVKSAGRKSSGIPSHVHPYGANVHRDLDWHEKKFQKLTGRLPADGQKTVQRALDYSRDRHGSQQRYGGSPYIIHPLRISNILMSEWGVLNAAVIAAALLHDVVEDTQTTIKEIKDTFGDEIGKLVDGMTMWKGSETYELYCKRVARGPQNLRIIKCADVLDNLRSWHEVGETPDAMTRWWREVNGCVLPIADATEPQAAASIRALLEDRWYLKMAQMQ</sequence>
<dbReference type="Pfam" id="PF13328">
    <property type="entry name" value="HD_4"/>
    <property type="match status" value="1"/>
</dbReference>
<proteinExistence type="predicted"/>
<evidence type="ECO:0000259" key="2">
    <source>
        <dbReference type="SMART" id="SM00471"/>
    </source>
</evidence>
<dbReference type="PANTHER" id="PTHR46246">
    <property type="entry name" value="GUANOSINE-3',5'-BIS(DIPHOSPHATE) 3'-PYROPHOSPHOHYDROLASE MESH1"/>
    <property type="match status" value="1"/>
</dbReference>
<dbReference type="GO" id="GO:0008893">
    <property type="term" value="F:guanosine-3',5'-bis(diphosphate) 3'-diphosphatase activity"/>
    <property type="evidence" value="ECO:0007669"/>
    <property type="project" value="TreeGrafter"/>
</dbReference>
<name>A0A1F7UIV9_9BACT</name>
<feature type="domain" description="HD/PDEase" evidence="2">
    <location>
        <begin position="76"/>
        <end position="181"/>
    </location>
</feature>
<feature type="region of interest" description="Disordered" evidence="1">
    <location>
        <begin position="1"/>
        <end position="28"/>
    </location>
</feature>
<dbReference type="PANTHER" id="PTHR46246:SF1">
    <property type="entry name" value="GUANOSINE-3',5'-BIS(DIPHOSPHATE) 3'-PYROPHOSPHOHYDROLASE MESH1"/>
    <property type="match status" value="1"/>
</dbReference>
<dbReference type="SMART" id="SM00471">
    <property type="entry name" value="HDc"/>
    <property type="match status" value="1"/>
</dbReference>